<dbReference type="SUPFAM" id="SSF48452">
    <property type="entry name" value="TPR-like"/>
    <property type="match status" value="1"/>
</dbReference>
<evidence type="ECO:0000256" key="2">
    <source>
        <dbReference type="ARBA" id="ARBA00004429"/>
    </source>
</evidence>
<dbReference type="NCBIfam" id="TIGR00540">
    <property type="entry name" value="TPR_hemY_coli"/>
    <property type="match status" value="1"/>
</dbReference>
<evidence type="ECO:0000256" key="9">
    <source>
        <dbReference type="ARBA" id="ARBA00023244"/>
    </source>
</evidence>
<evidence type="ECO:0000256" key="7">
    <source>
        <dbReference type="ARBA" id="ARBA00022989"/>
    </source>
</evidence>
<dbReference type="UniPathway" id="UPA00252"/>
<dbReference type="InterPro" id="IPR005254">
    <property type="entry name" value="Heme_biosyn_assoc_TPR_pro"/>
</dbReference>
<dbReference type="Proteomes" id="UP000595332">
    <property type="component" value="Chromosome"/>
</dbReference>
<evidence type="ECO:0000256" key="5">
    <source>
        <dbReference type="ARBA" id="ARBA00022519"/>
    </source>
</evidence>
<dbReference type="GO" id="GO:0042168">
    <property type="term" value="P:heme metabolic process"/>
    <property type="evidence" value="ECO:0007669"/>
    <property type="project" value="InterPro"/>
</dbReference>
<feature type="domain" description="HemY N-terminal" evidence="12">
    <location>
        <begin position="27"/>
        <end position="133"/>
    </location>
</feature>
<dbReference type="KEGG" id="njp:NEJAP_3465"/>
<keyword evidence="14" id="KW-1185">Reference proteome</keyword>
<evidence type="ECO:0000256" key="3">
    <source>
        <dbReference type="ARBA" id="ARBA00004744"/>
    </source>
</evidence>
<organism evidence="13 14">
    <name type="scientific">Neptunomonas japonica JAMM 1380</name>
    <dbReference type="NCBI Taxonomy" id="1441457"/>
    <lineage>
        <taxon>Bacteria</taxon>
        <taxon>Pseudomonadati</taxon>
        <taxon>Pseudomonadota</taxon>
        <taxon>Gammaproteobacteria</taxon>
        <taxon>Oceanospirillales</taxon>
        <taxon>Oceanospirillaceae</taxon>
        <taxon>Neptunomonas</taxon>
    </lineage>
</organism>
<feature type="region of interest" description="Disordered" evidence="10">
    <location>
        <begin position="405"/>
        <end position="432"/>
    </location>
</feature>
<dbReference type="Gene3D" id="1.25.40.10">
    <property type="entry name" value="Tetratricopeptide repeat domain"/>
    <property type="match status" value="2"/>
</dbReference>
<proteinExistence type="predicted"/>
<feature type="transmembrane region" description="Helical" evidence="11">
    <location>
        <begin position="42"/>
        <end position="64"/>
    </location>
</feature>
<evidence type="ECO:0000256" key="1">
    <source>
        <dbReference type="ARBA" id="ARBA00002962"/>
    </source>
</evidence>
<gene>
    <name evidence="13" type="primary">hemY</name>
    <name evidence="13" type="ORF">NEJAP_3465</name>
</gene>
<keyword evidence="4" id="KW-1003">Cell membrane</keyword>
<keyword evidence="9" id="KW-0627">Porphyrin biosynthesis</keyword>
<dbReference type="Pfam" id="PF07219">
    <property type="entry name" value="HemY_N"/>
    <property type="match status" value="1"/>
</dbReference>
<reference evidence="13 14" key="1">
    <citation type="journal article" date="2008" name="Int. J. Syst. Evol. Microbiol.">
        <title>Neptunomonas japonica sp. nov., an Osedax japonicus symbiont-like bacterium isolated from sediment adjacent to sperm whale carcasses off Kagoshima, Japan.</title>
        <authorList>
            <person name="Miyazaki M."/>
            <person name="Nogi Y."/>
            <person name="Fujiwara Y."/>
            <person name="Kawato M."/>
            <person name="Kubokawa K."/>
            <person name="Horikoshi K."/>
        </authorList>
    </citation>
    <scope>NUCLEOTIDE SEQUENCE [LARGE SCALE GENOMIC DNA]</scope>
    <source>
        <strain evidence="13 14">JAMM 1380</strain>
    </source>
</reference>
<comment type="subcellular location">
    <subcellularLocation>
        <location evidence="2">Cell inner membrane</location>
        <topology evidence="2">Multi-pass membrane protein</topology>
    </subcellularLocation>
</comment>
<dbReference type="GO" id="GO:0006779">
    <property type="term" value="P:porphyrin-containing compound biosynthetic process"/>
    <property type="evidence" value="ECO:0007669"/>
    <property type="project" value="UniProtKB-KW"/>
</dbReference>
<sequence>MKRLFLLLLIVLAAGAWVGEKMVKDPGYVLISYDESTIETSLWVLLVVLTLGFVALHWAVNIFFKARFPTAKFREWRERRDARQAQGKTLKGLLALSEGRWWKAQRLLSQSAESSDQPLINYIAAARAAHEQGEDKAADELLQKARSSVPQAEVAIGITQVQIQLERGQLEPSLATLLRLRRLAPKHTYVLRLLKDVYVRLEDWQGLTNLIPELRKLKVLKEDEIAALEQTCYSELLESTLEKLPVEADSNTRLQALTKEWKSLPSALSHDTEMIQRYIEQLVSAGSEDKAESVLQDKIKRQWDEDLVNLYGRIKGESAHKQLEVAKGWLKKNPDSAALKLTLGRLAMRNEQWGKAVDYMEESLALEKRPETYTELTRVLQHLGDNKRSLSVMQDGLALMGGGLTPIPLPAAQEQGESKTDEEAKESSTSNA</sequence>
<comment type="pathway">
    <text evidence="3">Porphyrin-containing compound metabolism; protoheme biosynthesis.</text>
</comment>
<evidence type="ECO:0000256" key="8">
    <source>
        <dbReference type="ARBA" id="ARBA00023136"/>
    </source>
</evidence>
<keyword evidence="7 11" id="KW-1133">Transmembrane helix</keyword>
<dbReference type="EMBL" id="AP014546">
    <property type="protein sequence ID" value="BBB31403.1"/>
    <property type="molecule type" value="Genomic_DNA"/>
</dbReference>
<name>A0A7R6PKS7_9GAMM</name>
<dbReference type="AlphaFoldDB" id="A0A7R6PKS7"/>
<dbReference type="InterPro" id="IPR011990">
    <property type="entry name" value="TPR-like_helical_dom_sf"/>
</dbReference>
<accession>A0A7R6PKS7</accession>
<keyword evidence="8 11" id="KW-0472">Membrane</keyword>
<evidence type="ECO:0000313" key="14">
    <source>
        <dbReference type="Proteomes" id="UP000595332"/>
    </source>
</evidence>
<evidence type="ECO:0000256" key="10">
    <source>
        <dbReference type="SAM" id="MobiDB-lite"/>
    </source>
</evidence>
<evidence type="ECO:0000259" key="12">
    <source>
        <dbReference type="Pfam" id="PF07219"/>
    </source>
</evidence>
<evidence type="ECO:0000256" key="6">
    <source>
        <dbReference type="ARBA" id="ARBA00022692"/>
    </source>
</evidence>
<evidence type="ECO:0000256" key="4">
    <source>
        <dbReference type="ARBA" id="ARBA00022475"/>
    </source>
</evidence>
<evidence type="ECO:0000313" key="13">
    <source>
        <dbReference type="EMBL" id="BBB31403.1"/>
    </source>
</evidence>
<protein>
    <submittedName>
        <fullName evidence="13">Heme biosynthesis protein HemY</fullName>
    </submittedName>
</protein>
<dbReference type="RefSeq" id="WP_201348483.1">
    <property type="nucleotide sequence ID" value="NZ_AP014546.1"/>
</dbReference>
<dbReference type="InterPro" id="IPR010817">
    <property type="entry name" value="HemY_N"/>
</dbReference>
<keyword evidence="6 11" id="KW-0812">Transmembrane</keyword>
<dbReference type="GO" id="GO:0005886">
    <property type="term" value="C:plasma membrane"/>
    <property type="evidence" value="ECO:0007669"/>
    <property type="project" value="UniProtKB-SubCell"/>
</dbReference>
<comment type="function">
    <text evidence="1">Involved in a late step of protoheme IX synthesis.</text>
</comment>
<keyword evidence="5" id="KW-0997">Cell inner membrane</keyword>
<feature type="compositionally biased region" description="Basic and acidic residues" evidence="10">
    <location>
        <begin position="416"/>
        <end position="426"/>
    </location>
</feature>
<evidence type="ECO:0000256" key="11">
    <source>
        <dbReference type="SAM" id="Phobius"/>
    </source>
</evidence>